<dbReference type="EMBL" id="CP006811">
    <property type="protein sequence ID" value="AHA97769.1"/>
    <property type="molecule type" value="Genomic_DNA"/>
</dbReference>
<gene>
    <name evidence="11" type="ORF">T285_07080</name>
</gene>
<feature type="transmembrane region" description="Helical" evidence="9">
    <location>
        <begin position="178"/>
        <end position="205"/>
    </location>
</feature>
<dbReference type="PANTHER" id="PTHR24421:SF10">
    <property type="entry name" value="NITRATE_NITRITE SENSOR PROTEIN NARQ"/>
    <property type="match status" value="1"/>
</dbReference>
<dbReference type="InterPro" id="IPR011712">
    <property type="entry name" value="Sig_transdc_His_kin_sub3_dim/P"/>
</dbReference>
<evidence type="ECO:0000313" key="12">
    <source>
        <dbReference type="Proteomes" id="UP000018522"/>
    </source>
</evidence>
<keyword evidence="8" id="KW-0902">Two-component regulatory system</keyword>
<feature type="transmembrane region" description="Helical" evidence="9">
    <location>
        <begin position="56"/>
        <end position="75"/>
    </location>
</feature>
<protein>
    <recommendedName>
        <fullName evidence="2">histidine kinase</fullName>
        <ecNumber evidence="2">2.7.13.3</ecNumber>
    </recommendedName>
</protein>
<keyword evidence="3" id="KW-0597">Phosphoprotein</keyword>
<dbReference type="InterPro" id="IPR036890">
    <property type="entry name" value="HATPase_C_sf"/>
</dbReference>
<feature type="domain" description="Signal transduction histidine kinase subgroup 3 dimerisation and phosphoacceptor" evidence="10">
    <location>
        <begin position="240"/>
        <end position="307"/>
    </location>
</feature>
<evidence type="ECO:0000256" key="4">
    <source>
        <dbReference type="ARBA" id="ARBA00022679"/>
    </source>
</evidence>
<dbReference type="PANTHER" id="PTHR24421">
    <property type="entry name" value="NITRATE/NITRITE SENSOR PROTEIN NARX-RELATED"/>
    <property type="match status" value="1"/>
</dbReference>
<dbReference type="SUPFAM" id="SSF55874">
    <property type="entry name" value="ATPase domain of HSP90 chaperone/DNA topoisomerase II/histidine kinase"/>
    <property type="match status" value="1"/>
</dbReference>
<evidence type="ECO:0000256" key="9">
    <source>
        <dbReference type="SAM" id="Phobius"/>
    </source>
</evidence>
<keyword evidence="4" id="KW-0808">Transferase</keyword>
<evidence type="ECO:0000256" key="8">
    <source>
        <dbReference type="ARBA" id="ARBA00023012"/>
    </source>
</evidence>
<keyword evidence="6 11" id="KW-0418">Kinase</keyword>
<dbReference type="GO" id="GO:0005524">
    <property type="term" value="F:ATP binding"/>
    <property type="evidence" value="ECO:0007669"/>
    <property type="project" value="UniProtKB-KW"/>
</dbReference>
<comment type="catalytic activity">
    <reaction evidence="1">
        <text>ATP + protein L-histidine = ADP + protein N-phospho-L-histidine.</text>
        <dbReference type="EC" id="2.7.13.3"/>
    </reaction>
</comment>
<feature type="transmembrane region" description="Helical" evidence="9">
    <location>
        <begin position="87"/>
        <end position="104"/>
    </location>
</feature>
<dbReference type="CDD" id="cd16917">
    <property type="entry name" value="HATPase_UhpB-NarQ-NarX-like"/>
    <property type="match status" value="1"/>
</dbReference>
<accession>A0A7D9N7W8</accession>
<keyword evidence="9" id="KW-0472">Membrane</keyword>
<evidence type="ECO:0000259" key="10">
    <source>
        <dbReference type="Pfam" id="PF07730"/>
    </source>
</evidence>
<dbReference type="KEGG" id="ljn:T285_07080"/>
<evidence type="ECO:0000256" key="6">
    <source>
        <dbReference type="ARBA" id="ARBA00022777"/>
    </source>
</evidence>
<dbReference type="GO" id="GO:0000155">
    <property type="term" value="F:phosphorelay sensor kinase activity"/>
    <property type="evidence" value="ECO:0007669"/>
    <property type="project" value="InterPro"/>
</dbReference>
<dbReference type="Pfam" id="PF07730">
    <property type="entry name" value="HisKA_3"/>
    <property type="match status" value="1"/>
</dbReference>
<dbReference type="Gene3D" id="3.30.565.10">
    <property type="entry name" value="Histidine kinase-like ATPase, C-terminal domain"/>
    <property type="match status" value="1"/>
</dbReference>
<dbReference type="GO" id="GO:0016020">
    <property type="term" value="C:membrane"/>
    <property type="evidence" value="ECO:0007669"/>
    <property type="project" value="InterPro"/>
</dbReference>
<keyword evidence="9" id="KW-0812">Transmembrane</keyword>
<feature type="transmembrane region" description="Helical" evidence="9">
    <location>
        <begin position="110"/>
        <end position="126"/>
    </location>
</feature>
<dbReference type="GO" id="GO:0046983">
    <property type="term" value="F:protein dimerization activity"/>
    <property type="evidence" value="ECO:0007669"/>
    <property type="project" value="InterPro"/>
</dbReference>
<dbReference type="Gene3D" id="1.20.5.1930">
    <property type="match status" value="1"/>
</dbReference>
<dbReference type="Proteomes" id="UP000018522">
    <property type="component" value="Chromosome"/>
</dbReference>
<organism evidence="11 12">
    <name type="scientific">Lactobacillus johnsonii N6.2</name>
    <dbReference type="NCBI Taxonomy" id="1408186"/>
    <lineage>
        <taxon>Bacteria</taxon>
        <taxon>Bacillati</taxon>
        <taxon>Bacillota</taxon>
        <taxon>Bacilli</taxon>
        <taxon>Lactobacillales</taxon>
        <taxon>Lactobacillaceae</taxon>
        <taxon>Lactobacillus</taxon>
    </lineage>
</organism>
<name>A0A7D9N7W8_LACJH</name>
<feature type="transmembrane region" description="Helical" evidence="9">
    <location>
        <begin position="12"/>
        <end position="36"/>
    </location>
</feature>
<keyword evidence="5" id="KW-0547">Nucleotide-binding</keyword>
<keyword evidence="9" id="KW-1133">Transmembrane helix</keyword>
<evidence type="ECO:0000256" key="3">
    <source>
        <dbReference type="ARBA" id="ARBA00022553"/>
    </source>
</evidence>
<dbReference type="RefSeq" id="WP_011162346.1">
    <property type="nucleotide sequence ID" value="NC_022909.1"/>
</dbReference>
<evidence type="ECO:0000256" key="7">
    <source>
        <dbReference type="ARBA" id="ARBA00022840"/>
    </source>
</evidence>
<keyword evidence="7" id="KW-0067">ATP-binding</keyword>
<proteinExistence type="predicted"/>
<reference evidence="11 12" key="1">
    <citation type="journal article" date="2014" name="Genome Announc.">
        <title>Complete Genome Sequences of Lactobacillus johnsonii Strain N6.2 and Lactobacillus reuteri Strain TD1.</title>
        <authorList>
            <person name="Leonard M.T."/>
            <person name="Valladares R.B."/>
            <person name="Ardissone A."/>
            <person name="Gonzalez C.F."/>
            <person name="Lorca G.L."/>
            <person name="Triplett E.W."/>
        </authorList>
    </citation>
    <scope>NUCLEOTIDE SEQUENCE [LARGE SCALE GENOMIC DNA]</scope>
    <source>
        <strain evidence="11 12">N6.2</strain>
    </source>
</reference>
<dbReference type="InterPro" id="IPR050482">
    <property type="entry name" value="Sensor_HK_TwoCompSys"/>
</dbReference>
<sequence>MKFKYLVTMRHFVIALNFIIVSFIGAQFLLVTQYILNHQLSSELLTTLAQVPDSPLTLFSECIISYGLLVLVMYIHYHYNFSTQNTLLLLVLEFILAFVIFFAVRMNYNGIFLLIFIDLLLTYRNLPTIQSYWFWGISGTIFLLLFSFSNYSLLGVFFKMPSLNTYLDFLPTQSRSLLVFFNNFLVSLNLITFISICLGYVIYILNRTHTVQSKLHSMQKANDELKSYAAISEKIAQDHERKRIARDIHDTVGHTLTGVAAGIDAVMVLIDINPEAAKTQLQKISTAVKQGIKEVRQVLNQMRPDALKSYTLESALSKMLKEYSDISHIKIELNYGWGNANFQKTTENIIFRVIEETVTNSLRHGHATKIWIKCTSNNSSYILSMHNNGKSETHIKPGYGITQMRERLTIINGTVEFDGKKGFTTVVKFPKVGV</sequence>
<dbReference type="AlphaFoldDB" id="A0A7D9N7W8"/>
<feature type="transmembrane region" description="Helical" evidence="9">
    <location>
        <begin position="133"/>
        <end position="158"/>
    </location>
</feature>
<evidence type="ECO:0000313" key="11">
    <source>
        <dbReference type="EMBL" id="AHA97769.1"/>
    </source>
</evidence>
<dbReference type="EC" id="2.7.13.3" evidence="2"/>
<evidence type="ECO:0000256" key="1">
    <source>
        <dbReference type="ARBA" id="ARBA00000085"/>
    </source>
</evidence>
<evidence type="ECO:0000256" key="2">
    <source>
        <dbReference type="ARBA" id="ARBA00012438"/>
    </source>
</evidence>
<evidence type="ECO:0000256" key="5">
    <source>
        <dbReference type="ARBA" id="ARBA00022741"/>
    </source>
</evidence>